<keyword evidence="1" id="KW-0812">Transmembrane</keyword>
<evidence type="ECO:0008006" key="4">
    <source>
        <dbReference type="Google" id="ProtNLM"/>
    </source>
</evidence>
<feature type="transmembrane region" description="Helical" evidence="1">
    <location>
        <begin position="122"/>
        <end position="143"/>
    </location>
</feature>
<evidence type="ECO:0000256" key="1">
    <source>
        <dbReference type="SAM" id="Phobius"/>
    </source>
</evidence>
<keyword evidence="3" id="KW-1185">Reference proteome</keyword>
<evidence type="ECO:0000313" key="2">
    <source>
        <dbReference type="EMBL" id="PBB05763.1"/>
    </source>
</evidence>
<proteinExistence type="predicted"/>
<keyword evidence="1" id="KW-0472">Membrane</keyword>
<feature type="transmembrane region" description="Helical" evidence="1">
    <location>
        <begin position="99"/>
        <end position="116"/>
    </location>
</feature>
<reference evidence="2 3" key="1">
    <citation type="submission" date="2017-08" db="EMBL/GenBank/DDBJ databases">
        <title>Salimicrobium alkalisoli sp. nov., isolated from saline alkaline soil.</title>
        <authorList>
            <person name="Zhang G."/>
            <person name="Xiong Q."/>
        </authorList>
    </citation>
    <scope>NUCLEOTIDE SEQUENCE [LARGE SCALE GENOMIC DNA]</scope>
    <source>
        <strain evidence="2 3">WN024</strain>
    </source>
</reference>
<gene>
    <name evidence="2" type="ORF">CKW00_07110</name>
</gene>
<sequence>MDESYQTLPSNGSASLFHRIVADGISRLFSKSREIFLWNFVILERKIVNKGGEKVPICDHCGYRWRRRDVWRKLSVQARGTCPSCGTMQYVTAKSRKRGSMYMMLVFLILIAQALFDLPLSWSITMLFVLFFILMIFVIPRVYKLTSEQEALY</sequence>
<keyword evidence="1" id="KW-1133">Transmembrane helix</keyword>
<dbReference type="InterPro" id="IPR026369">
    <property type="entry name" value="CxxC_20_CxxC"/>
</dbReference>
<dbReference type="EMBL" id="NSGH01000009">
    <property type="protein sequence ID" value="PBB05763.1"/>
    <property type="molecule type" value="Genomic_DNA"/>
</dbReference>
<comment type="caution">
    <text evidence="2">The sequence shown here is derived from an EMBL/GenBank/DDBJ whole genome shotgun (WGS) entry which is preliminary data.</text>
</comment>
<dbReference type="Proteomes" id="UP000217561">
    <property type="component" value="Unassembled WGS sequence"/>
</dbReference>
<organism evidence="2 3">
    <name type="scientific">Salimicrobium humidisoli</name>
    <dbReference type="NCBI Taxonomy" id="2029857"/>
    <lineage>
        <taxon>Bacteria</taxon>
        <taxon>Bacillati</taxon>
        <taxon>Bacillota</taxon>
        <taxon>Bacilli</taxon>
        <taxon>Bacillales</taxon>
        <taxon>Bacillaceae</taxon>
        <taxon>Salimicrobium</taxon>
    </lineage>
</organism>
<evidence type="ECO:0000313" key="3">
    <source>
        <dbReference type="Proteomes" id="UP000217561"/>
    </source>
</evidence>
<accession>A0ABX4HRQ9</accession>
<name>A0ABX4HRQ9_9BACI</name>
<dbReference type="NCBIfam" id="TIGR04104">
    <property type="entry name" value="cxxc_20_cxxc"/>
    <property type="match status" value="1"/>
</dbReference>
<protein>
    <recommendedName>
        <fullName evidence="4">Cxxc_20_cxxc protein</fullName>
    </recommendedName>
</protein>